<sequence length="231" mass="25381">MTVTDAAIEKIKSMIVSGELQPGDRLPVEKVLAAELGLSRNSLREAIRALTVLRILETRQGAGTYVTSLAPSLILDAVSFIVAFHDPKTALEFLDTRRVLESEAAARSSQRMTPEDLDRLGMINADLHALAAAEVFDSEAFLRADKQFHRVVAESCGNSALAALVVMLGGQTEPARMLRVAFSDEVAAQAAREHDGIVDALRRRDPDRARSRTAAHILNLEDWLERELDKR</sequence>
<evidence type="ECO:0000313" key="5">
    <source>
        <dbReference type="EMBL" id="GAA3555619.1"/>
    </source>
</evidence>
<evidence type="ECO:0000259" key="4">
    <source>
        <dbReference type="PROSITE" id="PS50949"/>
    </source>
</evidence>
<dbReference type="InterPro" id="IPR036388">
    <property type="entry name" value="WH-like_DNA-bd_sf"/>
</dbReference>
<evidence type="ECO:0000256" key="2">
    <source>
        <dbReference type="ARBA" id="ARBA00023125"/>
    </source>
</evidence>
<dbReference type="SUPFAM" id="SSF48008">
    <property type="entry name" value="GntR ligand-binding domain-like"/>
    <property type="match status" value="1"/>
</dbReference>
<evidence type="ECO:0000256" key="1">
    <source>
        <dbReference type="ARBA" id="ARBA00023015"/>
    </source>
</evidence>
<keyword evidence="6" id="KW-1185">Reference proteome</keyword>
<dbReference type="EMBL" id="BAAAYR010000001">
    <property type="protein sequence ID" value="GAA3555619.1"/>
    <property type="molecule type" value="Genomic_DNA"/>
</dbReference>
<dbReference type="RefSeq" id="WP_204912093.1">
    <property type="nucleotide sequence ID" value="NZ_BAAAYR010000001.1"/>
</dbReference>
<dbReference type="PANTHER" id="PTHR43537:SF5">
    <property type="entry name" value="UXU OPERON TRANSCRIPTIONAL REGULATOR"/>
    <property type="match status" value="1"/>
</dbReference>
<accession>A0ABP6WW46</accession>
<reference evidence="6" key="1">
    <citation type="journal article" date="2019" name="Int. J. Syst. Evol. Microbiol.">
        <title>The Global Catalogue of Microorganisms (GCM) 10K type strain sequencing project: providing services to taxonomists for standard genome sequencing and annotation.</title>
        <authorList>
            <consortium name="The Broad Institute Genomics Platform"/>
            <consortium name="The Broad Institute Genome Sequencing Center for Infectious Disease"/>
            <person name="Wu L."/>
            <person name="Ma J."/>
        </authorList>
    </citation>
    <scope>NUCLEOTIDE SEQUENCE [LARGE SCALE GENOMIC DNA]</scope>
    <source>
        <strain evidence="6">JCM 16540</strain>
    </source>
</reference>
<dbReference type="SMART" id="SM00345">
    <property type="entry name" value="HTH_GNTR"/>
    <property type="match status" value="1"/>
</dbReference>
<keyword evidence="3" id="KW-0804">Transcription</keyword>
<keyword evidence="1" id="KW-0805">Transcription regulation</keyword>
<evidence type="ECO:0000256" key="3">
    <source>
        <dbReference type="ARBA" id="ARBA00023163"/>
    </source>
</evidence>
<feature type="domain" description="HTH gntR-type" evidence="4">
    <location>
        <begin position="1"/>
        <end position="69"/>
    </location>
</feature>
<organism evidence="5 6">
    <name type="scientific">Microlunatus spumicola</name>
    <dbReference type="NCBI Taxonomy" id="81499"/>
    <lineage>
        <taxon>Bacteria</taxon>
        <taxon>Bacillati</taxon>
        <taxon>Actinomycetota</taxon>
        <taxon>Actinomycetes</taxon>
        <taxon>Propionibacteriales</taxon>
        <taxon>Propionibacteriaceae</taxon>
        <taxon>Microlunatus</taxon>
    </lineage>
</organism>
<keyword evidence="2" id="KW-0238">DNA-binding</keyword>
<dbReference type="SMART" id="SM00895">
    <property type="entry name" value="FCD"/>
    <property type="match status" value="1"/>
</dbReference>
<dbReference type="Gene3D" id="1.10.10.10">
    <property type="entry name" value="Winged helix-like DNA-binding domain superfamily/Winged helix DNA-binding domain"/>
    <property type="match status" value="1"/>
</dbReference>
<dbReference type="Gene3D" id="1.20.120.530">
    <property type="entry name" value="GntR ligand-binding domain-like"/>
    <property type="match status" value="1"/>
</dbReference>
<dbReference type="PROSITE" id="PS50949">
    <property type="entry name" value="HTH_GNTR"/>
    <property type="match status" value="1"/>
</dbReference>
<dbReference type="Pfam" id="PF07729">
    <property type="entry name" value="FCD"/>
    <property type="match status" value="1"/>
</dbReference>
<dbReference type="Proteomes" id="UP001500767">
    <property type="component" value="Unassembled WGS sequence"/>
</dbReference>
<comment type="caution">
    <text evidence="5">The sequence shown here is derived from an EMBL/GenBank/DDBJ whole genome shotgun (WGS) entry which is preliminary data.</text>
</comment>
<dbReference type="InterPro" id="IPR000524">
    <property type="entry name" value="Tscrpt_reg_HTH_GntR"/>
</dbReference>
<dbReference type="SUPFAM" id="SSF46785">
    <property type="entry name" value="Winged helix' DNA-binding domain"/>
    <property type="match status" value="1"/>
</dbReference>
<dbReference type="PANTHER" id="PTHR43537">
    <property type="entry name" value="TRANSCRIPTIONAL REGULATOR, GNTR FAMILY"/>
    <property type="match status" value="1"/>
</dbReference>
<proteinExistence type="predicted"/>
<protein>
    <submittedName>
        <fullName evidence="5">FadR/GntR family transcriptional regulator</fullName>
    </submittedName>
</protein>
<dbReference type="InterPro" id="IPR008920">
    <property type="entry name" value="TF_FadR/GntR_C"/>
</dbReference>
<dbReference type="Pfam" id="PF00392">
    <property type="entry name" value="GntR"/>
    <property type="match status" value="1"/>
</dbReference>
<dbReference type="CDD" id="cd07377">
    <property type="entry name" value="WHTH_GntR"/>
    <property type="match status" value="1"/>
</dbReference>
<name>A0ABP6WW46_9ACTN</name>
<dbReference type="InterPro" id="IPR036390">
    <property type="entry name" value="WH_DNA-bd_sf"/>
</dbReference>
<gene>
    <name evidence="5" type="ORF">GCM10022197_08480</name>
</gene>
<evidence type="ECO:0000313" key="6">
    <source>
        <dbReference type="Proteomes" id="UP001500767"/>
    </source>
</evidence>
<dbReference type="InterPro" id="IPR011711">
    <property type="entry name" value="GntR_C"/>
</dbReference>